<protein>
    <submittedName>
        <fullName evidence="1">Uncharacterized protein</fullName>
    </submittedName>
</protein>
<name>A0ABT0AEZ0_9SPHN</name>
<dbReference type="EMBL" id="JALHAT010000026">
    <property type="protein sequence ID" value="MCJ1961764.1"/>
    <property type="molecule type" value="Genomic_DNA"/>
</dbReference>
<evidence type="ECO:0000313" key="1">
    <source>
        <dbReference type="EMBL" id="MCJ1961764.1"/>
    </source>
</evidence>
<sequence>MVHRLQEAFATLEGERDYTQGLAAWIAAGDLDRAEEVLAADLAALDTDLARLCLATPRAAVEISGWAELVDAVDMHEGAPITALTIGLANELDVAFEKDLPHAPVLLHGLYTDEAFAFSATSPEELRALCAADEAPWAEREEDIELYLEIDGLTAINTALLRHKRRYFIREDAGGAPAPRAYVEAVLAAWLRALRFHQAVATEVAVQGLPGRVAVISGTVDMGTEAAMVHLAKGALTDDTFGSLAAVSLQRKVPLPAYDPNANGSAIRRKVVAAEAEHAPPPRKPGFFARLFGKR</sequence>
<dbReference type="Proteomes" id="UP001162802">
    <property type="component" value="Unassembled WGS sequence"/>
</dbReference>
<evidence type="ECO:0000313" key="2">
    <source>
        <dbReference type="Proteomes" id="UP001162802"/>
    </source>
</evidence>
<reference evidence="1" key="1">
    <citation type="submission" date="2022-03" db="EMBL/GenBank/DDBJ databases">
        <title>Identification of a novel bacterium isolated from mangrove sediments.</title>
        <authorList>
            <person name="Pan X."/>
        </authorList>
    </citation>
    <scope>NUCLEOTIDE SEQUENCE</scope>
    <source>
        <strain evidence="1">B2637</strain>
    </source>
</reference>
<accession>A0ABT0AEZ0</accession>
<gene>
    <name evidence="1" type="ORF">MTR65_13795</name>
</gene>
<dbReference type="RefSeq" id="WP_243801167.1">
    <property type="nucleotide sequence ID" value="NZ_JALHAT010000026.1"/>
</dbReference>
<comment type="caution">
    <text evidence="1">The sequence shown here is derived from an EMBL/GenBank/DDBJ whole genome shotgun (WGS) entry which is preliminary data.</text>
</comment>
<organism evidence="1 2">
    <name type="scientific">Novosphingobium mangrovi</name>
    <name type="common">ex Hu et al. 2023</name>
    <dbReference type="NCBI Taxonomy" id="2930094"/>
    <lineage>
        <taxon>Bacteria</taxon>
        <taxon>Pseudomonadati</taxon>
        <taxon>Pseudomonadota</taxon>
        <taxon>Alphaproteobacteria</taxon>
        <taxon>Sphingomonadales</taxon>
        <taxon>Sphingomonadaceae</taxon>
        <taxon>Novosphingobium</taxon>
    </lineage>
</organism>
<proteinExistence type="predicted"/>
<keyword evidence="2" id="KW-1185">Reference proteome</keyword>